<evidence type="ECO:0000256" key="3">
    <source>
        <dbReference type="ARBA" id="ARBA00022989"/>
    </source>
</evidence>
<feature type="region of interest" description="Disordered" evidence="5">
    <location>
        <begin position="397"/>
        <end position="553"/>
    </location>
</feature>
<organism evidence="7 8">
    <name type="scientific">Aureobasidium vineae</name>
    <dbReference type="NCBI Taxonomy" id="2773715"/>
    <lineage>
        <taxon>Eukaryota</taxon>
        <taxon>Fungi</taxon>
        <taxon>Dikarya</taxon>
        <taxon>Ascomycota</taxon>
        <taxon>Pezizomycotina</taxon>
        <taxon>Dothideomycetes</taxon>
        <taxon>Dothideomycetidae</taxon>
        <taxon>Dothideales</taxon>
        <taxon>Saccotheciaceae</taxon>
        <taxon>Aureobasidium</taxon>
    </lineage>
</organism>
<feature type="transmembrane region" description="Helical" evidence="6">
    <location>
        <begin position="139"/>
        <end position="159"/>
    </location>
</feature>
<feature type="transmembrane region" description="Helical" evidence="6">
    <location>
        <begin position="289"/>
        <end position="309"/>
    </location>
</feature>
<keyword evidence="3 6" id="KW-1133">Transmembrane helix</keyword>
<comment type="caution">
    <text evidence="7">The sequence shown here is derived from an EMBL/GenBank/DDBJ whole genome shotgun (WGS) entry which is preliminary data.</text>
</comment>
<protein>
    <recommendedName>
        <fullName evidence="9">DUF803-domain-containing protein</fullName>
    </recommendedName>
</protein>
<dbReference type="GO" id="GO:0016020">
    <property type="term" value="C:membrane"/>
    <property type="evidence" value="ECO:0007669"/>
    <property type="project" value="UniProtKB-SubCell"/>
</dbReference>
<evidence type="ECO:0000313" key="7">
    <source>
        <dbReference type="EMBL" id="CAD0083364.1"/>
    </source>
</evidence>
<feature type="transmembrane region" description="Helical" evidence="6">
    <location>
        <begin position="208"/>
        <end position="236"/>
    </location>
</feature>
<feature type="transmembrane region" description="Helical" evidence="6">
    <location>
        <begin position="171"/>
        <end position="196"/>
    </location>
</feature>
<feature type="compositionally biased region" description="Basic and acidic residues" evidence="5">
    <location>
        <begin position="521"/>
        <end position="530"/>
    </location>
</feature>
<dbReference type="PANTHER" id="PTHR12570">
    <property type="match status" value="1"/>
</dbReference>
<evidence type="ECO:0000256" key="6">
    <source>
        <dbReference type="SAM" id="Phobius"/>
    </source>
</evidence>
<keyword evidence="2 6" id="KW-0812">Transmembrane</keyword>
<feature type="compositionally biased region" description="Basic and acidic residues" evidence="5">
    <location>
        <begin position="657"/>
        <end position="677"/>
    </location>
</feature>
<dbReference type="PANTHER" id="PTHR12570:SF92">
    <property type="entry name" value="SPICHTHYIN, ISOFORM B"/>
    <property type="match status" value="1"/>
</dbReference>
<feature type="compositionally biased region" description="Basic residues" evidence="5">
    <location>
        <begin position="442"/>
        <end position="451"/>
    </location>
</feature>
<dbReference type="Pfam" id="PF05653">
    <property type="entry name" value="Mg_trans_NIPA"/>
    <property type="match status" value="1"/>
</dbReference>
<dbReference type="EMBL" id="CAIJEN010000002">
    <property type="protein sequence ID" value="CAD0083364.1"/>
    <property type="molecule type" value="Genomic_DNA"/>
</dbReference>
<dbReference type="Proteomes" id="UP000716446">
    <property type="component" value="Unassembled WGS sequence"/>
</dbReference>
<feature type="compositionally biased region" description="Polar residues" evidence="5">
    <location>
        <begin position="469"/>
        <end position="484"/>
    </location>
</feature>
<gene>
    <name evidence="7" type="ORF">AWRI4619_LOCUS1931</name>
</gene>
<feature type="transmembrane region" description="Helical" evidence="6">
    <location>
        <begin position="111"/>
        <end position="132"/>
    </location>
</feature>
<feature type="transmembrane region" description="Helical" evidence="6">
    <location>
        <begin position="86"/>
        <end position="105"/>
    </location>
</feature>
<feature type="region of interest" description="Disordered" evidence="5">
    <location>
        <begin position="585"/>
        <end position="695"/>
    </location>
</feature>
<evidence type="ECO:0000256" key="5">
    <source>
        <dbReference type="SAM" id="MobiDB-lite"/>
    </source>
</evidence>
<dbReference type="InterPro" id="IPR008521">
    <property type="entry name" value="Mg_trans_NIPA"/>
</dbReference>
<evidence type="ECO:0000256" key="2">
    <source>
        <dbReference type="ARBA" id="ARBA00022692"/>
    </source>
</evidence>
<proteinExistence type="predicted"/>
<accession>A0A9N8P5N8</accession>
<feature type="compositionally biased region" description="Polar residues" evidence="5">
    <location>
        <begin position="587"/>
        <end position="602"/>
    </location>
</feature>
<comment type="subcellular location">
    <subcellularLocation>
        <location evidence="1">Membrane</location>
        <topology evidence="1">Multi-pass membrane protein</topology>
    </subcellularLocation>
</comment>
<keyword evidence="4 6" id="KW-0472">Membrane</keyword>
<feature type="compositionally biased region" description="Polar residues" evidence="5">
    <location>
        <begin position="497"/>
        <end position="520"/>
    </location>
</feature>
<feature type="compositionally biased region" description="Basic and acidic residues" evidence="5">
    <location>
        <begin position="421"/>
        <end position="435"/>
    </location>
</feature>
<keyword evidence="8" id="KW-1185">Reference proteome</keyword>
<dbReference type="InterPro" id="IPR037185">
    <property type="entry name" value="EmrE-like"/>
</dbReference>
<reference evidence="7" key="1">
    <citation type="submission" date="2020-06" db="EMBL/GenBank/DDBJ databases">
        <authorList>
            <person name="Onetto C."/>
        </authorList>
    </citation>
    <scope>NUCLEOTIDE SEQUENCE</scope>
</reference>
<evidence type="ECO:0008006" key="9">
    <source>
        <dbReference type="Google" id="ProtNLM"/>
    </source>
</evidence>
<dbReference type="SUPFAM" id="SSF103481">
    <property type="entry name" value="Multidrug resistance efflux transporter EmrE"/>
    <property type="match status" value="1"/>
</dbReference>
<feature type="compositionally biased region" description="Polar residues" evidence="5">
    <location>
        <begin position="402"/>
        <end position="411"/>
    </location>
</feature>
<dbReference type="GO" id="GO:0015095">
    <property type="term" value="F:magnesium ion transmembrane transporter activity"/>
    <property type="evidence" value="ECO:0007669"/>
    <property type="project" value="InterPro"/>
</dbReference>
<dbReference type="Gene3D" id="1.10.3730.20">
    <property type="match status" value="1"/>
</dbReference>
<evidence type="ECO:0000256" key="4">
    <source>
        <dbReference type="ARBA" id="ARBA00023136"/>
    </source>
</evidence>
<dbReference type="AlphaFoldDB" id="A0A9N8P5N8"/>
<feature type="transmembrane region" description="Helical" evidence="6">
    <location>
        <begin position="38"/>
        <end position="60"/>
    </location>
</feature>
<feature type="transmembrane region" description="Helical" evidence="6">
    <location>
        <begin position="263"/>
        <end position="282"/>
    </location>
</feature>
<evidence type="ECO:0000313" key="8">
    <source>
        <dbReference type="Proteomes" id="UP000716446"/>
    </source>
</evidence>
<sequence length="695" mass="75686">MDSAGHVMFTANNLYARANSTNGTSTEESQDHASRPPIYKAIGIILAVCSGVFIGTSFVLKKHGLLKANEKYNEAAGEGYGYLKNGWWWCGMTLMILGEICNFVAYAFVDAILVTPFGALSVVITTILSAIFLKERLSFVGKVGCFLCVVGAVVIALNAPEQSSAANIQQMQHFVIAPGFLAYTGVVIVGCAFTALWAGPRYGNRSMFVYLTICSLIGGLSVVATQGLGAAIVAAIGKTTPVNQDHIFEPLNIYNAALVTPTYYVYFTSATIVTSAILFRGFGGSTIGIVNVIMGFLTICSGVVLLQLAKSSKDVPDTAVFKGDLDQVRTIAEQEEPESEPRADTIRGGAAIVRAMSSKRTMKQLDEARTIASEHMEPIGEDDSIYFDGLRRRKTVVGGPSGHTSLRSAKTSHPPLGLTHFPDDNHTDTDSDNDVHPGFLPRFRRSKKTRHPSGGDHSLLEMKPPITLKAQSTFSTTADETSVRTPAREHVYGLPSSLRSPNLDSDTSYKGGSAIHWTTSIDEREKERAMSHSSSLMPPKPPLHSSRPDSSKRNFSFQNVFHRKHHDEPADEGNIRPISRGALSFASRKSTSSHQRPNSRNNASEEERLGLVTGDASSPTGGKGKQPQTHDYEVEDDDWLVTSGRSESPEDIMGDLGRVRMDRSRSRSDDDSTNYERYDDEELGYLKPKKPSGFN</sequence>
<evidence type="ECO:0000256" key="1">
    <source>
        <dbReference type="ARBA" id="ARBA00004141"/>
    </source>
</evidence>
<name>A0A9N8P5N8_9PEZI</name>